<dbReference type="SUPFAM" id="SSF52096">
    <property type="entry name" value="ClpP/crotonase"/>
    <property type="match status" value="1"/>
</dbReference>
<dbReference type="HOGENOM" id="CLU_1366161_0_0_1"/>
<feature type="compositionally biased region" description="Basic and acidic residues" evidence="2">
    <location>
        <begin position="166"/>
        <end position="183"/>
    </location>
</feature>
<feature type="compositionally biased region" description="Gly residues" evidence="2">
    <location>
        <begin position="152"/>
        <end position="165"/>
    </location>
</feature>
<dbReference type="Gene3D" id="3.90.226.10">
    <property type="entry name" value="2-enoyl-CoA Hydratase, Chain A, domain 1"/>
    <property type="match status" value="1"/>
</dbReference>
<gene>
    <name evidence="3" type="ORF">CGGC5_841</name>
</gene>
<dbReference type="PANTHER" id="PTHR43802">
    <property type="entry name" value="ENOYL-COA HYDRATASE"/>
    <property type="match status" value="1"/>
</dbReference>
<feature type="compositionally biased region" description="Basic residues" evidence="2">
    <location>
        <begin position="119"/>
        <end position="133"/>
    </location>
</feature>
<dbReference type="InterPro" id="IPR029045">
    <property type="entry name" value="ClpP/crotonase-like_dom_sf"/>
</dbReference>
<accession>L2G0X3</accession>
<dbReference type="InterPro" id="IPR001753">
    <property type="entry name" value="Enoyl-CoA_hydra/iso"/>
</dbReference>
<dbReference type="CDD" id="cd06558">
    <property type="entry name" value="crotonase-like"/>
    <property type="match status" value="1"/>
</dbReference>
<dbReference type="GO" id="GO:0016853">
    <property type="term" value="F:isomerase activity"/>
    <property type="evidence" value="ECO:0007669"/>
    <property type="project" value="UniProtKB-KW"/>
</dbReference>
<dbReference type="AlphaFoldDB" id="L2G0X3"/>
<feature type="region of interest" description="Disordered" evidence="2">
    <location>
        <begin position="119"/>
        <end position="200"/>
    </location>
</feature>
<evidence type="ECO:0000256" key="2">
    <source>
        <dbReference type="SAM" id="MobiDB-lite"/>
    </source>
</evidence>
<evidence type="ECO:0000313" key="3">
    <source>
        <dbReference type="EMBL" id="ELA32020.1"/>
    </source>
</evidence>
<feature type="compositionally biased region" description="Basic and acidic residues" evidence="2">
    <location>
        <begin position="134"/>
        <end position="151"/>
    </location>
</feature>
<protein>
    <submittedName>
        <fullName evidence="3">Enoyl-hydratase isomerase family protein</fullName>
    </submittedName>
</protein>
<proteinExistence type="inferred from homology"/>
<dbReference type="PANTHER" id="PTHR43802:SF1">
    <property type="entry name" value="IP11341P-RELATED"/>
    <property type="match status" value="1"/>
</dbReference>
<comment type="similarity">
    <text evidence="1">Belongs to the enoyl-CoA hydratase/isomerase family.</text>
</comment>
<name>L2G0X3_COLFN</name>
<reference evidence="3" key="1">
    <citation type="submission" date="2012-08" db="EMBL/GenBank/DDBJ databases">
        <title>Genome analysis of Colletotrichum orbiculare and Colletotrichum fructicola.</title>
        <authorList>
            <person name="Gan P.H.P."/>
            <person name="Ikeda K."/>
            <person name="Irieda H."/>
            <person name="Narusaka M."/>
            <person name="O'Connell R.J."/>
            <person name="Narusaka Y."/>
            <person name="Takano Y."/>
            <person name="Kubo Y."/>
            <person name="Shirasu K."/>
        </authorList>
    </citation>
    <scope>NUCLEOTIDE SEQUENCE</scope>
    <source>
        <strain evidence="3">Nara gc5</strain>
    </source>
</reference>
<organism evidence="3">
    <name type="scientific">Colletotrichum fructicola (strain Nara gc5)</name>
    <name type="common">Anthracnose fungus</name>
    <name type="synonym">Colletotrichum gloeosporioides (strain Nara gc5)</name>
    <dbReference type="NCBI Taxonomy" id="1213859"/>
    <lineage>
        <taxon>Eukaryota</taxon>
        <taxon>Fungi</taxon>
        <taxon>Dikarya</taxon>
        <taxon>Ascomycota</taxon>
        <taxon>Pezizomycotina</taxon>
        <taxon>Sordariomycetes</taxon>
        <taxon>Hypocreomycetidae</taxon>
        <taxon>Glomerellales</taxon>
        <taxon>Glomerellaceae</taxon>
        <taxon>Colletotrichum</taxon>
        <taxon>Colletotrichum gloeosporioides species complex</taxon>
    </lineage>
</organism>
<sequence length="200" mass="20526">MAHSLARAYGLLSADPRVKAIVLTGADPSNKTFCAGMDLTSPVRLPSTRDAHRDTGGLVALAMHNCSKPIIAALNGSAVGVGITMALPASVRVVSRDAKIGFVFAGRGLLLLILPPAPHRRRPRAAPRHHGRRLPRDRPVAAEPVQRDRRAGGGAAEGAGDCGGRGGEHEHGRGEGDAGHDTADAGVAGGGAFVGEQDLL</sequence>
<dbReference type="Pfam" id="PF00378">
    <property type="entry name" value="ECH_1"/>
    <property type="match status" value="1"/>
</dbReference>
<dbReference type="STRING" id="1213859.L2G0X3"/>
<keyword evidence="3" id="KW-0413">Isomerase</keyword>
<dbReference type="EMBL" id="KB020725">
    <property type="protein sequence ID" value="ELA32020.1"/>
    <property type="molecule type" value="Genomic_DNA"/>
</dbReference>
<evidence type="ECO:0000256" key="1">
    <source>
        <dbReference type="ARBA" id="ARBA00005254"/>
    </source>
</evidence>